<accession>A0ABN1XNU9</accession>
<comment type="caution">
    <text evidence="3">The sequence shown here is derived from an EMBL/GenBank/DDBJ whole genome shotgun (WGS) entry which is preliminary data.</text>
</comment>
<protein>
    <recommendedName>
        <fullName evidence="5">Secreted protein</fullName>
    </recommendedName>
</protein>
<keyword evidence="4" id="KW-1185">Reference proteome</keyword>
<sequence length="301" mass="30747">MHTAVRLTVYGAAVVLLAVGAYAAGTSAGASTDHLRAPAAHAPAPDAAADPQQPGGLASTAGGYTLEPLTPVLPAGTGAEIAFRITGADGAAVTDFDVTHEKRMHLVLLRRDTAGFQHLHPTMSGDGTWRVPAMLDGGGTYRAFADFVPAGGAPTTLGVDLSAPGPFEPVTPQPSRVAELPGGYQVRLDGELAPGATAPLTLTVTRDGRPVTDLQPHLGAAGHLVVLRGGDLGYLHVHPEDAPGTGPEITFHAEVPSAGTYRLFLDFRHDDAVHTAEFTVPAGGAPAPDGDGHAHDEGGHR</sequence>
<feature type="compositionally biased region" description="Low complexity" evidence="1">
    <location>
        <begin position="37"/>
        <end position="54"/>
    </location>
</feature>
<reference evidence="3 4" key="1">
    <citation type="journal article" date="2019" name="Int. J. Syst. Evol. Microbiol.">
        <title>The Global Catalogue of Microorganisms (GCM) 10K type strain sequencing project: providing services to taxonomists for standard genome sequencing and annotation.</title>
        <authorList>
            <consortium name="The Broad Institute Genomics Platform"/>
            <consortium name="The Broad Institute Genome Sequencing Center for Infectious Disease"/>
            <person name="Wu L."/>
            <person name="Ma J."/>
        </authorList>
    </citation>
    <scope>NUCLEOTIDE SEQUENCE [LARGE SCALE GENOMIC DNA]</scope>
    <source>
        <strain evidence="3 4">JCM 11896</strain>
    </source>
</reference>
<evidence type="ECO:0000313" key="4">
    <source>
        <dbReference type="Proteomes" id="UP001501414"/>
    </source>
</evidence>
<name>A0ABN1XNU9_9PSEU</name>
<evidence type="ECO:0000313" key="3">
    <source>
        <dbReference type="EMBL" id="GAA1386309.1"/>
    </source>
</evidence>
<proteinExistence type="predicted"/>
<feature type="compositionally biased region" description="Basic and acidic residues" evidence="1">
    <location>
        <begin position="290"/>
        <end position="301"/>
    </location>
</feature>
<feature type="region of interest" description="Disordered" evidence="1">
    <location>
        <begin position="280"/>
        <end position="301"/>
    </location>
</feature>
<keyword evidence="2" id="KW-0732">Signal</keyword>
<evidence type="ECO:0000256" key="2">
    <source>
        <dbReference type="SAM" id="SignalP"/>
    </source>
</evidence>
<organism evidence="3 4">
    <name type="scientific">Pseudonocardia kongjuensis</name>
    <dbReference type="NCBI Taxonomy" id="102227"/>
    <lineage>
        <taxon>Bacteria</taxon>
        <taxon>Bacillati</taxon>
        <taxon>Actinomycetota</taxon>
        <taxon>Actinomycetes</taxon>
        <taxon>Pseudonocardiales</taxon>
        <taxon>Pseudonocardiaceae</taxon>
        <taxon>Pseudonocardia</taxon>
    </lineage>
</organism>
<evidence type="ECO:0008006" key="5">
    <source>
        <dbReference type="Google" id="ProtNLM"/>
    </source>
</evidence>
<dbReference type="EMBL" id="BAAAJK010000006">
    <property type="protein sequence ID" value="GAA1386309.1"/>
    <property type="molecule type" value="Genomic_DNA"/>
</dbReference>
<feature type="region of interest" description="Disordered" evidence="1">
    <location>
        <begin position="37"/>
        <end position="61"/>
    </location>
</feature>
<evidence type="ECO:0000256" key="1">
    <source>
        <dbReference type="SAM" id="MobiDB-lite"/>
    </source>
</evidence>
<feature type="signal peptide" evidence="2">
    <location>
        <begin position="1"/>
        <end position="23"/>
    </location>
</feature>
<feature type="chain" id="PRO_5046020669" description="Secreted protein" evidence="2">
    <location>
        <begin position="24"/>
        <end position="301"/>
    </location>
</feature>
<dbReference type="RefSeq" id="WP_344020736.1">
    <property type="nucleotide sequence ID" value="NZ_BAAAJK010000006.1"/>
</dbReference>
<gene>
    <name evidence="3" type="ORF">GCM10009613_20060</name>
</gene>
<dbReference type="Proteomes" id="UP001501414">
    <property type="component" value="Unassembled WGS sequence"/>
</dbReference>